<evidence type="ECO:0000256" key="1">
    <source>
        <dbReference type="SAM" id="MobiDB-lite"/>
    </source>
</evidence>
<evidence type="ECO:0008006" key="4">
    <source>
        <dbReference type="Google" id="ProtNLM"/>
    </source>
</evidence>
<dbReference type="Proteomes" id="UP000626109">
    <property type="component" value="Unassembled WGS sequence"/>
</dbReference>
<gene>
    <name evidence="2" type="ORF">PGLA2088_LOCUS6889</name>
</gene>
<organism evidence="2 3">
    <name type="scientific">Polarella glacialis</name>
    <name type="common">Dinoflagellate</name>
    <dbReference type="NCBI Taxonomy" id="89957"/>
    <lineage>
        <taxon>Eukaryota</taxon>
        <taxon>Sar</taxon>
        <taxon>Alveolata</taxon>
        <taxon>Dinophyceae</taxon>
        <taxon>Suessiales</taxon>
        <taxon>Suessiaceae</taxon>
        <taxon>Polarella</taxon>
    </lineage>
</organism>
<dbReference type="SUPFAM" id="SSF51206">
    <property type="entry name" value="cAMP-binding domain-like"/>
    <property type="match status" value="1"/>
</dbReference>
<feature type="non-terminal residue" evidence="2">
    <location>
        <position position="229"/>
    </location>
</feature>
<dbReference type="Gene3D" id="2.60.120.10">
    <property type="entry name" value="Jelly Rolls"/>
    <property type="match status" value="1"/>
</dbReference>
<comment type="caution">
    <text evidence="2">The sequence shown here is derived from an EMBL/GenBank/DDBJ whole genome shotgun (WGS) entry which is preliminary data.</text>
</comment>
<dbReference type="InterPro" id="IPR018490">
    <property type="entry name" value="cNMP-bd_dom_sf"/>
</dbReference>
<feature type="non-terminal residue" evidence="2">
    <location>
        <position position="1"/>
    </location>
</feature>
<proteinExistence type="predicted"/>
<feature type="compositionally biased region" description="Polar residues" evidence="1">
    <location>
        <begin position="215"/>
        <end position="229"/>
    </location>
</feature>
<evidence type="ECO:0000313" key="2">
    <source>
        <dbReference type="EMBL" id="CAE8648807.1"/>
    </source>
</evidence>
<reference evidence="2" key="1">
    <citation type="submission" date="2021-02" db="EMBL/GenBank/DDBJ databases">
        <authorList>
            <person name="Dougan E. K."/>
            <person name="Rhodes N."/>
            <person name="Thang M."/>
            <person name="Chan C."/>
        </authorList>
    </citation>
    <scope>NUCLEOTIDE SEQUENCE</scope>
</reference>
<dbReference type="AlphaFoldDB" id="A0A813IDA4"/>
<protein>
    <recommendedName>
        <fullName evidence="4">Cyclic nucleotide-binding domain-containing protein</fullName>
    </recommendedName>
</protein>
<dbReference type="InterPro" id="IPR014710">
    <property type="entry name" value="RmlC-like_jellyroll"/>
</dbReference>
<sequence>ANTNLLQGLYWADNFEPEARMEMVKAFRTKFFGPNEVLMLRHCVLVIQKGILAVRGRILRRGDAWGIECILFESDYLIESAQPRSLSYASVMCLFRDDLLAIARAFPSVDGILRRAQVRAAVRRALFLHATISEQNQTSAAKLEPATKPDSARNAPVLQHVQTRSSFSGHLSQADATTSWQLGQPIPANVSNTSIRTAEMAPTSCDVDPTEEDGTFTTHSSKNAAISPA</sequence>
<accession>A0A813IDA4</accession>
<evidence type="ECO:0000313" key="3">
    <source>
        <dbReference type="Proteomes" id="UP000626109"/>
    </source>
</evidence>
<name>A0A813IDA4_POLGL</name>
<feature type="region of interest" description="Disordered" evidence="1">
    <location>
        <begin position="201"/>
        <end position="229"/>
    </location>
</feature>
<dbReference type="EMBL" id="CAJNNW010006972">
    <property type="protein sequence ID" value="CAE8648807.1"/>
    <property type="molecule type" value="Genomic_DNA"/>
</dbReference>